<sequence>MKEYKSIRIIVFLLAFALISTGIRLDAKALSISGKVRYSGSTRIETGVAVSKAGWSTSDNVVLAYAYDFPDALAGVSLAYKLNCPILLTETKSIPKATSDEINRLKAKNIYILGSAGVISKKIEDSLVSSGKKVTRLGGTDRFKTSIEIAKNVQGGNSSHTAVIATAYDFPDALAIAPYAAMNNIPILFTDPKTFTEDTKNWIKSNGIKNVIIPGSSAVVSSSTESTLKSMGINVRRIAGSNRFLTTLNVVKAFQSSFTNDVIFATGDDFPDALTGGVLAAKTKRPILLVRKTEIEKDVQDYLDAKPSFNLTILGSTGIIPDNIKSLFRKVVVVDPGHGYGADYGAVGKFGTTTYEETVLDMQVAVKVAQSLEDQGYKAVLTRQAWEKPVYKTLDESMQTRLNVAKNAEASLFISIHHDAGTSTSTGISTHYSSYKPNIDTKDVVSGIDPGGWPYDNLKIDTSPSKQAILGKDVANKIVNKLASNMGYKNLYAHDHGLYVTKYTTMGAVLVECGFISNPSEAKRSADPKNQDLIGQNIAQAVKEVLN</sequence>
<evidence type="ECO:0000313" key="3">
    <source>
        <dbReference type="Proteomes" id="UP000623681"/>
    </source>
</evidence>
<dbReference type="GO" id="GO:0009253">
    <property type="term" value="P:peptidoglycan catabolic process"/>
    <property type="evidence" value="ECO:0007669"/>
    <property type="project" value="InterPro"/>
</dbReference>
<dbReference type="RefSeq" id="WP_202765633.1">
    <property type="nucleotide sequence ID" value="NZ_JAESWA010000001.1"/>
</dbReference>
<dbReference type="AlphaFoldDB" id="A0A937FBH2"/>
<name>A0A937FBH2_9CLOT</name>
<dbReference type="PANTHER" id="PTHR30032:SF8">
    <property type="entry name" value="GERMINATION-SPECIFIC N-ACETYLMURAMOYL-L-ALANINE AMIDASE"/>
    <property type="match status" value="1"/>
</dbReference>
<gene>
    <name evidence="2" type="ORF">JK634_00275</name>
</gene>
<dbReference type="Gene3D" id="3.40.50.12090">
    <property type="match status" value="2"/>
</dbReference>
<dbReference type="Gene3D" id="3.40.630.40">
    <property type="entry name" value="Zn-dependent exopeptidases"/>
    <property type="match status" value="1"/>
</dbReference>
<keyword evidence="3" id="KW-1185">Reference proteome</keyword>
<evidence type="ECO:0000313" key="2">
    <source>
        <dbReference type="EMBL" id="MBL4930248.1"/>
    </source>
</evidence>
<reference evidence="2" key="1">
    <citation type="submission" date="2021-01" db="EMBL/GenBank/DDBJ databases">
        <title>Genome public.</title>
        <authorList>
            <person name="Liu C."/>
            <person name="Sun Q."/>
        </authorList>
    </citation>
    <scope>NUCLEOTIDE SEQUENCE</scope>
    <source>
        <strain evidence="2">YIM B02565</strain>
    </source>
</reference>
<dbReference type="InterPro" id="IPR002508">
    <property type="entry name" value="MurNAc-LAA_cat"/>
</dbReference>
<dbReference type="EMBL" id="JAESWA010000001">
    <property type="protein sequence ID" value="MBL4930248.1"/>
    <property type="molecule type" value="Genomic_DNA"/>
</dbReference>
<accession>A0A937FBH2</accession>
<dbReference type="Pfam" id="PF01520">
    <property type="entry name" value="Amidase_3"/>
    <property type="match status" value="1"/>
</dbReference>
<evidence type="ECO:0000259" key="1">
    <source>
        <dbReference type="SMART" id="SM00646"/>
    </source>
</evidence>
<dbReference type="SUPFAM" id="SSF53187">
    <property type="entry name" value="Zn-dependent exopeptidases"/>
    <property type="match status" value="1"/>
</dbReference>
<organism evidence="2 3">
    <name type="scientific">Clostridium paridis</name>
    <dbReference type="NCBI Taxonomy" id="2803863"/>
    <lineage>
        <taxon>Bacteria</taxon>
        <taxon>Bacillati</taxon>
        <taxon>Bacillota</taxon>
        <taxon>Clostridia</taxon>
        <taxon>Eubacteriales</taxon>
        <taxon>Clostridiaceae</taxon>
        <taxon>Clostridium</taxon>
    </lineage>
</organism>
<dbReference type="PANTHER" id="PTHR30032">
    <property type="entry name" value="N-ACETYLMURAMOYL-L-ALANINE AMIDASE-RELATED"/>
    <property type="match status" value="1"/>
</dbReference>
<comment type="caution">
    <text evidence="2">The sequence shown here is derived from an EMBL/GenBank/DDBJ whole genome shotgun (WGS) entry which is preliminary data.</text>
</comment>
<dbReference type="InterPro" id="IPR051922">
    <property type="entry name" value="Bact_Sporulation_Assoc"/>
</dbReference>
<dbReference type="SMART" id="SM00646">
    <property type="entry name" value="Ami_3"/>
    <property type="match status" value="1"/>
</dbReference>
<dbReference type="Pfam" id="PF04122">
    <property type="entry name" value="CW_binding_2"/>
    <property type="match status" value="3"/>
</dbReference>
<dbReference type="Proteomes" id="UP000623681">
    <property type="component" value="Unassembled WGS sequence"/>
</dbReference>
<feature type="domain" description="MurNAc-LAA" evidence="1">
    <location>
        <begin position="402"/>
        <end position="543"/>
    </location>
</feature>
<dbReference type="GO" id="GO:0008745">
    <property type="term" value="F:N-acetylmuramoyl-L-alanine amidase activity"/>
    <property type="evidence" value="ECO:0007669"/>
    <property type="project" value="InterPro"/>
</dbReference>
<protein>
    <submittedName>
        <fullName evidence="2">Cell wall-binding repeat-containing protein</fullName>
    </submittedName>
</protein>
<proteinExistence type="predicted"/>
<dbReference type="InterPro" id="IPR007253">
    <property type="entry name" value="Cell_wall-bd_2"/>
</dbReference>
<dbReference type="CDD" id="cd02696">
    <property type="entry name" value="MurNAc-LAA"/>
    <property type="match status" value="1"/>
</dbReference>